<feature type="domain" description="Bro-N" evidence="1">
    <location>
        <begin position="9"/>
        <end position="117"/>
    </location>
</feature>
<dbReference type="PANTHER" id="PTHR36180:SF2">
    <property type="entry name" value="BRO FAMILY PROTEIN"/>
    <property type="match status" value="1"/>
</dbReference>
<name>A0A366EUQ7_9HYPH</name>
<dbReference type="EMBL" id="QNRK01000035">
    <property type="protein sequence ID" value="RBP05225.1"/>
    <property type="molecule type" value="Genomic_DNA"/>
</dbReference>
<organism evidence="2 3">
    <name type="scientific">Roseiarcus fermentans</name>
    <dbReference type="NCBI Taxonomy" id="1473586"/>
    <lineage>
        <taxon>Bacteria</taxon>
        <taxon>Pseudomonadati</taxon>
        <taxon>Pseudomonadota</taxon>
        <taxon>Alphaproteobacteria</taxon>
        <taxon>Hyphomicrobiales</taxon>
        <taxon>Roseiarcaceae</taxon>
        <taxon>Roseiarcus</taxon>
    </lineage>
</organism>
<keyword evidence="3" id="KW-1185">Reference proteome</keyword>
<gene>
    <name evidence="2" type="ORF">DFR50_13515</name>
</gene>
<dbReference type="SMART" id="SM01040">
    <property type="entry name" value="Bro-N"/>
    <property type="match status" value="1"/>
</dbReference>
<evidence type="ECO:0000313" key="3">
    <source>
        <dbReference type="Proteomes" id="UP000253529"/>
    </source>
</evidence>
<protein>
    <submittedName>
        <fullName evidence="2">BRO family protein</fullName>
    </submittedName>
</protein>
<accession>A0A366EUQ7</accession>
<dbReference type="AlphaFoldDB" id="A0A366EUQ7"/>
<sequence length="236" mass="26412">MSFDEMADAAANPKNLPVEFTFDESLVRSVIKNGEAWFVAKDICDILEHSDPSKAVSRLDDDEQGTTTVRTLGGPQEMLTVNESGLYGLIFTSRKPEAKRFRKWVTSEVLPAIRQTGRYCGYSANDPDPVVVWAKLLGVRTSDVITKGFGVGYLLGGPIHPSDYLAHNHRVLCHAVTGLASCWPGLHESDYDPRWSRREWSAKEFAFNLQIADWLANRFLEADRAQPSSVRPFHLS</sequence>
<evidence type="ECO:0000313" key="2">
    <source>
        <dbReference type="EMBL" id="RBP05225.1"/>
    </source>
</evidence>
<dbReference type="Proteomes" id="UP000253529">
    <property type="component" value="Unassembled WGS sequence"/>
</dbReference>
<evidence type="ECO:0000259" key="1">
    <source>
        <dbReference type="PROSITE" id="PS51750"/>
    </source>
</evidence>
<dbReference type="RefSeq" id="WP_210209027.1">
    <property type="nucleotide sequence ID" value="NZ_QNRK01000035.1"/>
</dbReference>
<dbReference type="PROSITE" id="PS51750">
    <property type="entry name" value="BRO_N"/>
    <property type="match status" value="1"/>
</dbReference>
<comment type="caution">
    <text evidence="2">The sequence shown here is derived from an EMBL/GenBank/DDBJ whole genome shotgun (WGS) entry which is preliminary data.</text>
</comment>
<dbReference type="InterPro" id="IPR003497">
    <property type="entry name" value="BRO_N_domain"/>
</dbReference>
<reference evidence="2 3" key="1">
    <citation type="submission" date="2018-06" db="EMBL/GenBank/DDBJ databases">
        <title>Genomic Encyclopedia of Type Strains, Phase IV (KMG-IV): sequencing the most valuable type-strain genomes for metagenomic binning, comparative biology and taxonomic classification.</title>
        <authorList>
            <person name="Goeker M."/>
        </authorList>
    </citation>
    <scope>NUCLEOTIDE SEQUENCE [LARGE SCALE GENOMIC DNA]</scope>
    <source>
        <strain evidence="2 3">DSM 24875</strain>
    </source>
</reference>
<dbReference type="PANTHER" id="PTHR36180">
    <property type="entry name" value="DNA-BINDING PROTEIN-RELATED-RELATED"/>
    <property type="match status" value="1"/>
</dbReference>
<dbReference type="Pfam" id="PF02498">
    <property type="entry name" value="Bro-N"/>
    <property type="match status" value="1"/>
</dbReference>
<proteinExistence type="predicted"/>